<evidence type="ECO:0000313" key="4">
    <source>
        <dbReference type="Proteomes" id="UP001285441"/>
    </source>
</evidence>
<keyword evidence="3" id="KW-0489">Methyltransferase</keyword>
<sequence length="372" mass="41824">MSSDVEFRGLQVIDVPPPGKAPSPRPLTPRPPAAEDEGVVEAGEQSSDAIEADDGPPEEDEFLAEGWDANSSSASTSVTSSIYHHAFENGRRYHAYKYGRYPIPNDDLEQSREDMKHALMLELTDGKLFHAPIGENPRKIIDIGTGTGMWAIEMGDQFPSAEILGLDLSPIQPQWVPPNVRFIIDDVEDDWASGSDWGFAHFRSMSMILRDLQKVVDQTYLHLRPGGWIEFQESWGMPFCDDGTMVSEGEDEDIMVRFYRLCADAMARFGMQIDKGTKVGEYLSHTGFTNITCVKRKVPIGTWAKEKALRLVGLYVREATMQSLPSMGKAFAGLGMSEVEREVWAAKVRAAVKDTSVHRYYYFYFWYAQKPE</sequence>
<dbReference type="Proteomes" id="UP001285441">
    <property type="component" value="Unassembled WGS sequence"/>
</dbReference>
<dbReference type="AlphaFoldDB" id="A0AAE0NY67"/>
<dbReference type="PANTHER" id="PTHR43591:SF10">
    <property type="entry name" value="ABC TRANSMEMBRANE TYPE-1 DOMAIN-CONTAINING PROTEIN-RELATED"/>
    <property type="match status" value="1"/>
</dbReference>
<dbReference type="EMBL" id="JAULSW010000002">
    <property type="protein sequence ID" value="KAK3389791.1"/>
    <property type="molecule type" value="Genomic_DNA"/>
</dbReference>
<proteinExistence type="inferred from homology"/>
<dbReference type="SUPFAM" id="SSF53335">
    <property type="entry name" value="S-adenosyl-L-methionine-dependent methyltransferases"/>
    <property type="match status" value="1"/>
</dbReference>
<dbReference type="Pfam" id="PF13489">
    <property type="entry name" value="Methyltransf_23"/>
    <property type="match status" value="1"/>
</dbReference>
<reference evidence="3" key="2">
    <citation type="submission" date="2023-06" db="EMBL/GenBank/DDBJ databases">
        <authorList>
            <consortium name="Lawrence Berkeley National Laboratory"/>
            <person name="Haridas S."/>
            <person name="Hensen N."/>
            <person name="Bonometti L."/>
            <person name="Westerberg I."/>
            <person name="Brannstrom I.O."/>
            <person name="Guillou S."/>
            <person name="Cros-Aarteil S."/>
            <person name="Calhoun S."/>
            <person name="Kuo A."/>
            <person name="Mondo S."/>
            <person name="Pangilinan J."/>
            <person name="Riley R."/>
            <person name="LaButti K."/>
            <person name="Andreopoulos B."/>
            <person name="Lipzen A."/>
            <person name="Chen C."/>
            <person name="Yanf M."/>
            <person name="Daum C."/>
            <person name="Ng V."/>
            <person name="Clum A."/>
            <person name="Steindorff A."/>
            <person name="Ohm R."/>
            <person name="Martin F."/>
            <person name="Silar P."/>
            <person name="Natvig D."/>
            <person name="Lalanne C."/>
            <person name="Gautier V."/>
            <person name="Ament-velasquez S.L."/>
            <person name="Kruys A."/>
            <person name="Hutchinson M.I."/>
            <person name="Powell A.J."/>
            <person name="Barry K."/>
            <person name="Miller A.N."/>
            <person name="Grigoriev I.V."/>
            <person name="Debuchy R."/>
            <person name="Gladieux P."/>
            <person name="Thoren M.H."/>
            <person name="Johannesson H."/>
        </authorList>
    </citation>
    <scope>NUCLEOTIDE SEQUENCE</scope>
    <source>
        <strain evidence="3">CBS 232.78</strain>
    </source>
</reference>
<feature type="compositionally biased region" description="Pro residues" evidence="2">
    <location>
        <begin position="15"/>
        <end position="32"/>
    </location>
</feature>
<feature type="region of interest" description="Disordered" evidence="2">
    <location>
        <begin position="1"/>
        <end position="62"/>
    </location>
</feature>
<dbReference type="GO" id="GO:0008168">
    <property type="term" value="F:methyltransferase activity"/>
    <property type="evidence" value="ECO:0007669"/>
    <property type="project" value="UniProtKB-KW"/>
</dbReference>
<dbReference type="PANTHER" id="PTHR43591">
    <property type="entry name" value="METHYLTRANSFERASE"/>
    <property type="match status" value="1"/>
</dbReference>
<dbReference type="Gene3D" id="3.40.50.150">
    <property type="entry name" value="Vaccinia Virus protein VP39"/>
    <property type="match status" value="1"/>
</dbReference>
<organism evidence="3 4">
    <name type="scientific">Podospora didyma</name>
    <dbReference type="NCBI Taxonomy" id="330526"/>
    <lineage>
        <taxon>Eukaryota</taxon>
        <taxon>Fungi</taxon>
        <taxon>Dikarya</taxon>
        <taxon>Ascomycota</taxon>
        <taxon>Pezizomycotina</taxon>
        <taxon>Sordariomycetes</taxon>
        <taxon>Sordariomycetidae</taxon>
        <taxon>Sordariales</taxon>
        <taxon>Podosporaceae</taxon>
        <taxon>Podospora</taxon>
    </lineage>
</organism>
<keyword evidence="4" id="KW-1185">Reference proteome</keyword>
<protein>
    <submittedName>
        <fullName evidence="3">S-adenosyl-L-methionine-dependent methyltransferase</fullName>
    </submittedName>
</protein>
<keyword evidence="3" id="KW-0808">Transferase</keyword>
<evidence type="ECO:0000256" key="2">
    <source>
        <dbReference type="SAM" id="MobiDB-lite"/>
    </source>
</evidence>
<comment type="caution">
    <text evidence="3">The sequence shown here is derived from an EMBL/GenBank/DDBJ whole genome shotgun (WGS) entry which is preliminary data.</text>
</comment>
<dbReference type="CDD" id="cd02440">
    <property type="entry name" value="AdoMet_MTases"/>
    <property type="match status" value="1"/>
</dbReference>
<feature type="compositionally biased region" description="Acidic residues" evidence="2">
    <location>
        <begin position="50"/>
        <end position="62"/>
    </location>
</feature>
<reference evidence="3" key="1">
    <citation type="journal article" date="2023" name="Mol. Phylogenet. Evol.">
        <title>Genome-scale phylogeny and comparative genomics of the fungal order Sordariales.</title>
        <authorList>
            <person name="Hensen N."/>
            <person name="Bonometti L."/>
            <person name="Westerberg I."/>
            <person name="Brannstrom I.O."/>
            <person name="Guillou S."/>
            <person name="Cros-Aarteil S."/>
            <person name="Calhoun S."/>
            <person name="Haridas S."/>
            <person name="Kuo A."/>
            <person name="Mondo S."/>
            <person name="Pangilinan J."/>
            <person name="Riley R."/>
            <person name="LaButti K."/>
            <person name="Andreopoulos B."/>
            <person name="Lipzen A."/>
            <person name="Chen C."/>
            <person name="Yan M."/>
            <person name="Daum C."/>
            <person name="Ng V."/>
            <person name="Clum A."/>
            <person name="Steindorff A."/>
            <person name="Ohm R.A."/>
            <person name="Martin F."/>
            <person name="Silar P."/>
            <person name="Natvig D.O."/>
            <person name="Lalanne C."/>
            <person name="Gautier V."/>
            <person name="Ament-Velasquez S.L."/>
            <person name="Kruys A."/>
            <person name="Hutchinson M.I."/>
            <person name="Powell A.J."/>
            <person name="Barry K."/>
            <person name="Miller A.N."/>
            <person name="Grigoriev I.V."/>
            <person name="Debuchy R."/>
            <person name="Gladieux P."/>
            <person name="Hiltunen Thoren M."/>
            <person name="Johannesson H."/>
        </authorList>
    </citation>
    <scope>NUCLEOTIDE SEQUENCE</scope>
    <source>
        <strain evidence="3">CBS 232.78</strain>
    </source>
</reference>
<accession>A0AAE0NY67</accession>
<dbReference type="GO" id="GO:0032259">
    <property type="term" value="P:methylation"/>
    <property type="evidence" value="ECO:0007669"/>
    <property type="project" value="UniProtKB-KW"/>
</dbReference>
<name>A0AAE0NY67_9PEZI</name>
<evidence type="ECO:0000256" key="1">
    <source>
        <dbReference type="ARBA" id="ARBA00038158"/>
    </source>
</evidence>
<comment type="similarity">
    <text evidence="1">Belongs to the methyltransferase superfamily. LaeA methyltransferase family.</text>
</comment>
<evidence type="ECO:0000313" key="3">
    <source>
        <dbReference type="EMBL" id="KAK3389791.1"/>
    </source>
</evidence>
<dbReference type="InterPro" id="IPR029063">
    <property type="entry name" value="SAM-dependent_MTases_sf"/>
</dbReference>
<gene>
    <name evidence="3" type="ORF">B0H63DRAFT_104095</name>
</gene>